<evidence type="ECO:0000313" key="2">
    <source>
        <dbReference type="Proteomes" id="UP001596407"/>
    </source>
</evidence>
<dbReference type="RefSeq" id="WP_382208940.1">
    <property type="nucleotide sequence ID" value="NZ_JBHSZH010000004.1"/>
</dbReference>
<protein>
    <submittedName>
        <fullName evidence="1">Uncharacterized protein</fullName>
    </submittedName>
</protein>
<comment type="caution">
    <text evidence="1">The sequence shown here is derived from an EMBL/GenBank/DDBJ whole genome shotgun (WGS) entry which is preliminary data.</text>
</comment>
<dbReference type="Proteomes" id="UP001596407">
    <property type="component" value="Unassembled WGS sequence"/>
</dbReference>
<accession>A0ABD5WN42</accession>
<reference evidence="1 2" key="1">
    <citation type="journal article" date="2019" name="Int. J. Syst. Evol. Microbiol.">
        <title>The Global Catalogue of Microorganisms (GCM) 10K type strain sequencing project: providing services to taxonomists for standard genome sequencing and annotation.</title>
        <authorList>
            <consortium name="The Broad Institute Genomics Platform"/>
            <consortium name="The Broad Institute Genome Sequencing Center for Infectious Disease"/>
            <person name="Wu L."/>
            <person name="Ma J."/>
        </authorList>
    </citation>
    <scope>NUCLEOTIDE SEQUENCE [LARGE SCALE GENOMIC DNA]</scope>
    <source>
        <strain evidence="1 2">DT72</strain>
    </source>
</reference>
<sequence>MRLTTMVELVARLLRLKIKNYTQKRLKTYATTQRRRVRRTLRRTRSESTVLTRLDAIESKLDAKVATETVTAQVLSGDGQTFLQVLDETDLPPGQMVELQIREATSEDDSSS</sequence>
<dbReference type="AlphaFoldDB" id="A0ABD5WN42"/>
<keyword evidence="2" id="KW-1185">Reference proteome</keyword>
<name>A0ABD5WN42_9EURY</name>
<organism evidence="1 2">
    <name type="scientific">Halorussus caseinilyticus</name>
    <dbReference type="NCBI Taxonomy" id="3034025"/>
    <lineage>
        <taxon>Archaea</taxon>
        <taxon>Methanobacteriati</taxon>
        <taxon>Methanobacteriota</taxon>
        <taxon>Stenosarchaea group</taxon>
        <taxon>Halobacteria</taxon>
        <taxon>Halobacteriales</taxon>
        <taxon>Haladaptataceae</taxon>
        <taxon>Halorussus</taxon>
    </lineage>
</organism>
<dbReference type="EMBL" id="JBHSZH010000004">
    <property type="protein sequence ID" value="MFC7079454.1"/>
    <property type="molecule type" value="Genomic_DNA"/>
</dbReference>
<proteinExistence type="predicted"/>
<gene>
    <name evidence="1" type="ORF">ACFQJ6_04085</name>
</gene>
<evidence type="ECO:0000313" key="1">
    <source>
        <dbReference type="EMBL" id="MFC7079454.1"/>
    </source>
</evidence>